<reference evidence="2" key="1">
    <citation type="submission" date="2008-07" db="EMBL/GenBank/DDBJ databases">
        <title>Annotation of Ajellomyces capsulatus strain H88.</title>
        <authorList>
            <person name="Champion M."/>
            <person name="Cuomo C."/>
            <person name="Ma L.-J."/>
            <person name="Henn M.R."/>
            <person name="Sil A."/>
            <person name="Goldman B."/>
            <person name="Young S.K."/>
            <person name="Kodira C.D."/>
            <person name="Zeng Q."/>
            <person name="Koehrsen M."/>
            <person name="Alvarado L."/>
            <person name="Berlin A."/>
            <person name="Borenstein D."/>
            <person name="Chen Z."/>
            <person name="Engels R."/>
            <person name="Freedman E."/>
            <person name="Gellesch M."/>
            <person name="Goldberg J."/>
            <person name="Griggs A."/>
            <person name="Gujja S."/>
            <person name="Heiman D."/>
            <person name="Hepburn T."/>
            <person name="Howarth C."/>
            <person name="Jen D."/>
            <person name="Larson L."/>
            <person name="Lewis B."/>
            <person name="Mehta T."/>
            <person name="Park D."/>
            <person name="Pearson M."/>
            <person name="Roberts A."/>
            <person name="Saif S."/>
            <person name="Shea T."/>
            <person name="Shenoy N."/>
            <person name="Sisk P."/>
            <person name="Stolte C."/>
            <person name="Sykes S."/>
            <person name="Walk T."/>
            <person name="White J."/>
            <person name="Yandava C."/>
            <person name="Klein B."/>
            <person name="McEwen J.G."/>
            <person name="Puccia R."/>
            <person name="Goldman G.H."/>
            <person name="Felipe M.S."/>
            <person name="Nino-Vega G."/>
            <person name="San-Blas G."/>
            <person name="Taylor J."/>
            <person name="Mendoza L."/>
            <person name="Galagan J."/>
            <person name="Nusbaum C."/>
            <person name="Birren B."/>
        </authorList>
    </citation>
    <scope>NUCLEOTIDE SEQUENCE [LARGE SCALE GENOMIC DNA]</scope>
    <source>
        <strain evidence="2">H88</strain>
    </source>
</reference>
<organism evidence="2">
    <name type="scientific">Ajellomyces capsulatus (strain H88)</name>
    <name type="common">Darling's disease fungus</name>
    <name type="synonym">Histoplasma capsulatum</name>
    <dbReference type="NCBI Taxonomy" id="544711"/>
    <lineage>
        <taxon>Eukaryota</taxon>
        <taxon>Fungi</taxon>
        <taxon>Dikarya</taxon>
        <taxon>Ascomycota</taxon>
        <taxon>Pezizomycotina</taxon>
        <taxon>Eurotiomycetes</taxon>
        <taxon>Eurotiomycetidae</taxon>
        <taxon>Onygenales</taxon>
        <taxon>Ajellomycetaceae</taxon>
        <taxon>Histoplasma</taxon>
    </lineage>
</organism>
<gene>
    <name evidence="1" type="ORF">HCEG_00077</name>
</gene>
<dbReference type="Proteomes" id="UP000008142">
    <property type="component" value="Unassembled WGS sequence"/>
</dbReference>
<protein>
    <submittedName>
        <fullName evidence="1">Uncharacterized protein</fullName>
    </submittedName>
</protein>
<dbReference type="HOGENOM" id="CLU_169096_0_0_1"/>
<proteinExistence type="predicted"/>
<dbReference type="EMBL" id="DS990636">
    <property type="protein sequence ID" value="EGC40715.1"/>
    <property type="molecule type" value="Genomic_DNA"/>
</dbReference>
<evidence type="ECO:0000313" key="1">
    <source>
        <dbReference type="EMBL" id="EGC40715.1"/>
    </source>
</evidence>
<evidence type="ECO:0000313" key="2">
    <source>
        <dbReference type="Proteomes" id="UP000008142"/>
    </source>
</evidence>
<name>F0U733_AJEC8</name>
<sequence>MVNSVAAVGQPRQELELVYGGRFLKLGGHARSILRNQRHIRKIKCDPKKKKASSNIMGQLSFSDALGEKCREVQTVGIQSRRRGLDLFTFRKLLSGYSGSFAN</sequence>
<accession>F0U733</accession>
<dbReference type="AlphaFoldDB" id="F0U733"/>